<reference evidence="2 3" key="1">
    <citation type="submission" date="2024-10" db="EMBL/GenBank/DDBJ databases">
        <title>Updated reference genomes for cyclostephanoid diatoms.</title>
        <authorList>
            <person name="Roberts W.R."/>
            <person name="Alverson A.J."/>
        </authorList>
    </citation>
    <scope>NUCLEOTIDE SEQUENCE [LARGE SCALE GENOMIC DNA]</scope>
    <source>
        <strain evidence="2 3">AJA276-08</strain>
    </source>
</reference>
<evidence type="ECO:0000256" key="1">
    <source>
        <dbReference type="SAM" id="Phobius"/>
    </source>
</evidence>
<feature type="transmembrane region" description="Helical" evidence="1">
    <location>
        <begin position="43"/>
        <end position="63"/>
    </location>
</feature>
<gene>
    <name evidence="2" type="ORF">ACHAW5_001917</name>
</gene>
<organism evidence="2 3">
    <name type="scientific">Stephanodiscus triporus</name>
    <dbReference type="NCBI Taxonomy" id="2934178"/>
    <lineage>
        <taxon>Eukaryota</taxon>
        <taxon>Sar</taxon>
        <taxon>Stramenopiles</taxon>
        <taxon>Ochrophyta</taxon>
        <taxon>Bacillariophyta</taxon>
        <taxon>Coscinodiscophyceae</taxon>
        <taxon>Thalassiosirophycidae</taxon>
        <taxon>Stephanodiscales</taxon>
        <taxon>Stephanodiscaceae</taxon>
        <taxon>Stephanodiscus</taxon>
    </lineage>
</organism>
<evidence type="ECO:0000313" key="2">
    <source>
        <dbReference type="EMBL" id="KAL3803419.1"/>
    </source>
</evidence>
<sequence length="79" mass="8706">MMTDDGNVHLDHVLNIKIPQLSPLIEQAWGKALKSFDRACYDVSRSIVIIGYAAAAYLVMAGLSRLIEAKNKLLPPPDQ</sequence>
<name>A0ABD3QT91_9STRA</name>
<protein>
    <submittedName>
        <fullName evidence="2">Uncharacterized protein</fullName>
    </submittedName>
</protein>
<keyword evidence="1" id="KW-0472">Membrane</keyword>
<keyword evidence="3" id="KW-1185">Reference proteome</keyword>
<proteinExistence type="predicted"/>
<keyword evidence="1" id="KW-0812">Transmembrane</keyword>
<evidence type="ECO:0000313" key="3">
    <source>
        <dbReference type="Proteomes" id="UP001530315"/>
    </source>
</evidence>
<keyword evidence="1" id="KW-1133">Transmembrane helix</keyword>
<dbReference type="Proteomes" id="UP001530315">
    <property type="component" value="Unassembled WGS sequence"/>
</dbReference>
<dbReference type="EMBL" id="JALLAZ020000114">
    <property type="protein sequence ID" value="KAL3803419.1"/>
    <property type="molecule type" value="Genomic_DNA"/>
</dbReference>
<accession>A0ABD3QT91</accession>
<comment type="caution">
    <text evidence="2">The sequence shown here is derived from an EMBL/GenBank/DDBJ whole genome shotgun (WGS) entry which is preliminary data.</text>
</comment>
<dbReference type="AlphaFoldDB" id="A0ABD3QT91"/>